<dbReference type="GO" id="GO:0019005">
    <property type="term" value="C:SCF ubiquitin ligase complex"/>
    <property type="evidence" value="ECO:0007669"/>
    <property type="project" value="TreeGrafter"/>
</dbReference>
<dbReference type="SMART" id="SM00166">
    <property type="entry name" value="UBX"/>
    <property type="match status" value="1"/>
</dbReference>
<dbReference type="Gene3D" id="3.80.10.10">
    <property type="entry name" value="Ribonuclease Inhibitor"/>
    <property type="match status" value="2"/>
</dbReference>
<dbReference type="AlphaFoldDB" id="A0AAD5TTR1"/>
<feature type="domain" description="UBX" evidence="2">
    <location>
        <begin position="187"/>
        <end position="269"/>
    </location>
</feature>
<dbReference type="GO" id="GO:0031146">
    <property type="term" value="P:SCF-dependent proteasomal ubiquitin-dependent protein catabolic process"/>
    <property type="evidence" value="ECO:0007669"/>
    <property type="project" value="TreeGrafter"/>
</dbReference>
<sequence>MASSVGSGASDPIIAELMALGFDYFVVKRCVEGGFAPTLESGANWILQQTGVNAVEDSASSGPVLALGNARSASRPASAPPFSEPVTLPSFPNKEDASSSSMPAALVEEPHAESRLKTSRKDYVDLATVQALERAKKLKRAQVDSRSAIKQQIAEDRQTMRDRKQRVEQIPLPAPSVAPPPVTSPASLSAQTIIQFRLPSNRTVKITMPTSTPLEELFARVAEECQTHGEALPGDFTLLQAFPRRVFARNDASGTLLDAGMVPSATLNVIRSAAPAFQAPIPVPVNENAMDVDSAEDSDDSPAGISPERVHVLPTPVANWNRRGVGHRLSDMPVAQPVPMDVDPPAHAAPETDDDDTGDEHDSGDEESEDEDENAHQGRGTLPRVWGTGGHRLTDGPMLGSAPTTGPATSAVPRPARKVRHSAAPTLKQLCINTIEPLLTRANPDHLRTLSLLPPALGELLVAALKLNGRLTVQSLGRLGAIRMQSLDLSNYRNVADSWCESVTRKWWFSLERLRLGGCDLLTDKAIGALEGMTCLEDIDLEGCRITDGGITYLAALPTLRQLSLARTKITSLGLTRLSAALPHLQSLNITQCTVGSPRLLSILSQFSELLTLNAQRITFHATEPHITIDPGNMRPLQEIDLTASGLSDNDLIVMSKLWTELQVIRIGECPQITATGLEAAIGNLKALTHIQLPSRDLDVTGILPLLFDRPLVRLDLAACTVLPPSLSGIEKLADTLTYLDLSGTSLTDAHLSTFTALTALTYLSLDRTAITDAAITNLLPLSLQTLALTSTSVTSASVQALSEAPDMARSLVALDLQRTRVCDDCLPYLRKFINLETLNFSNTKVTKVAAAAATKPLARLRILRLVGCEDLPEP</sequence>
<feature type="compositionally biased region" description="Basic and acidic residues" evidence="1">
    <location>
        <begin position="108"/>
        <end position="118"/>
    </location>
</feature>
<accession>A0AAD5TTR1</accession>
<dbReference type="PANTHER" id="PTHR13318:SF190">
    <property type="entry name" value="PARTNER OF PAIRED, ISOFORM B"/>
    <property type="match status" value="1"/>
</dbReference>
<dbReference type="SUPFAM" id="SSF52047">
    <property type="entry name" value="RNI-like"/>
    <property type="match status" value="1"/>
</dbReference>
<evidence type="ECO:0000259" key="2">
    <source>
        <dbReference type="PROSITE" id="PS50033"/>
    </source>
</evidence>
<evidence type="ECO:0000256" key="1">
    <source>
        <dbReference type="SAM" id="MobiDB-lite"/>
    </source>
</evidence>
<dbReference type="PANTHER" id="PTHR13318">
    <property type="entry name" value="PARTNER OF PAIRED, ISOFORM B-RELATED"/>
    <property type="match status" value="1"/>
</dbReference>
<dbReference type="InterPro" id="IPR032675">
    <property type="entry name" value="LRR_dom_sf"/>
</dbReference>
<evidence type="ECO:0000313" key="4">
    <source>
        <dbReference type="Proteomes" id="UP001212152"/>
    </source>
</evidence>
<feature type="region of interest" description="Disordered" evidence="1">
    <location>
        <begin position="291"/>
        <end position="310"/>
    </location>
</feature>
<evidence type="ECO:0000313" key="3">
    <source>
        <dbReference type="EMBL" id="KAJ3182382.1"/>
    </source>
</evidence>
<keyword evidence="4" id="KW-1185">Reference proteome</keyword>
<feature type="compositionally biased region" description="Acidic residues" evidence="1">
    <location>
        <begin position="351"/>
        <end position="373"/>
    </location>
</feature>
<comment type="caution">
    <text evidence="3">The sequence shown here is derived from an EMBL/GenBank/DDBJ whole genome shotgun (WGS) entry which is preliminary data.</text>
</comment>
<gene>
    <name evidence="3" type="ORF">HDU87_008546</name>
</gene>
<dbReference type="Pfam" id="PF13516">
    <property type="entry name" value="LRR_6"/>
    <property type="match status" value="1"/>
</dbReference>
<dbReference type="Gene3D" id="3.10.20.90">
    <property type="entry name" value="Phosphatidylinositol 3-kinase Catalytic Subunit, Chain A, domain 1"/>
    <property type="match status" value="1"/>
</dbReference>
<dbReference type="Pfam" id="PF00789">
    <property type="entry name" value="UBX"/>
    <property type="match status" value="1"/>
</dbReference>
<name>A0AAD5TTR1_9FUNG</name>
<dbReference type="InterPro" id="IPR001012">
    <property type="entry name" value="UBX_dom"/>
</dbReference>
<dbReference type="EMBL" id="JADGJQ010000009">
    <property type="protein sequence ID" value="KAJ3182382.1"/>
    <property type="molecule type" value="Genomic_DNA"/>
</dbReference>
<dbReference type="SUPFAM" id="SSF54236">
    <property type="entry name" value="Ubiquitin-like"/>
    <property type="match status" value="1"/>
</dbReference>
<proteinExistence type="predicted"/>
<reference evidence="3" key="1">
    <citation type="submission" date="2020-05" db="EMBL/GenBank/DDBJ databases">
        <title>Phylogenomic resolution of chytrid fungi.</title>
        <authorList>
            <person name="Stajich J.E."/>
            <person name="Amses K."/>
            <person name="Simmons R."/>
            <person name="Seto K."/>
            <person name="Myers J."/>
            <person name="Bonds A."/>
            <person name="Quandt C.A."/>
            <person name="Barry K."/>
            <person name="Liu P."/>
            <person name="Grigoriev I."/>
            <person name="Longcore J.E."/>
            <person name="James T.Y."/>
        </authorList>
    </citation>
    <scope>NUCLEOTIDE SEQUENCE</scope>
    <source>
        <strain evidence="3">JEL0379</strain>
    </source>
</reference>
<organism evidence="3 4">
    <name type="scientific">Geranomyces variabilis</name>
    <dbReference type="NCBI Taxonomy" id="109894"/>
    <lineage>
        <taxon>Eukaryota</taxon>
        <taxon>Fungi</taxon>
        <taxon>Fungi incertae sedis</taxon>
        <taxon>Chytridiomycota</taxon>
        <taxon>Chytridiomycota incertae sedis</taxon>
        <taxon>Chytridiomycetes</taxon>
        <taxon>Spizellomycetales</taxon>
        <taxon>Powellomycetaceae</taxon>
        <taxon>Geranomyces</taxon>
    </lineage>
</organism>
<feature type="region of interest" description="Disordered" evidence="1">
    <location>
        <begin position="330"/>
        <end position="418"/>
    </location>
</feature>
<dbReference type="CDD" id="cd01767">
    <property type="entry name" value="UBX"/>
    <property type="match status" value="1"/>
</dbReference>
<dbReference type="InterPro" id="IPR001611">
    <property type="entry name" value="Leu-rich_rpt"/>
</dbReference>
<dbReference type="InterPro" id="IPR029071">
    <property type="entry name" value="Ubiquitin-like_domsf"/>
</dbReference>
<dbReference type="PROSITE" id="PS50033">
    <property type="entry name" value="UBX"/>
    <property type="match status" value="1"/>
</dbReference>
<protein>
    <recommendedName>
        <fullName evidence="2">UBX domain-containing protein</fullName>
    </recommendedName>
</protein>
<dbReference type="Proteomes" id="UP001212152">
    <property type="component" value="Unassembled WGS sequence"/>
</dbReference>
<feature type="region of interest" description="Disordered" evidence="1">
    <location>
        <begin position="72"/>
        <end position="118"/>
    </location>
</feature>